<dbReference type="GO" id="GO:0004177">
    <property type="term" value="F:aminopeptidase activity"/>
    <property type="evidence" value="ECO:0007669"/>
    <property type="project" value="TreeGrafter"/>
</dbReference>
<sequence length="434" mass="47317">MQSYADHLRYKMATARRAGAAAGYEALLIASGGESMLFRDDISHPFRVNPYFAEWVPVIDQPDRYLWIDLGDESITLLAPGGVDVWHTAPPPLPEWVLGLVEVREYATPAELDALVASSGKVGFIGRAESAPEGVSTENINPAIVLSHIDFARAVKSEYELECLRAANALASLGHRAVRDGFERGLSEYELLLEYLSATKCRDQQLPYPSIIALNENAAVLHHMALQVHAPAENRSLLIDAGASHLGYAADISRTYAMAKGDSLFAELVSAVDALQRRLVTQLGSVSSYAALHEAAYRSIAGVMRDMGLLKVAVDEALETGLVNHFMPHGVGHLIGAHVHDKGGYLVNSWGEEKLPPRQFPALRCTRDIEPGMVFTVEPGIYFIPSLLEQIDDAERKVDLGLVSRLLPYGGVRIEDNVVVHADGVENITRALLP</sequence>
<dbReference type="PANTHER" id="PTHR43226">
    <property type="entry name" value="XAA-PRO AMINOPEPTIDASE 3"/>
    <property type="match status" value="1"/>
</dbReference>
<dbReference type="GO" id="GO:0006508">
    <property type="term" value="P:proteolysis"/>
    <property type="evidence" value="ECO:0007669"/>
    <property type="project" value="UniProtKB-KW"/>
</dbReference>
<dbReference type="GO" id="GO:0046872">
    <property type="term" value="F:metal ion binding"/>
    <property type="evidence" value="ECO:0007669"/>
    <property type="project" value="UniProtKB-KW"/>
</dbReference>
<dbReference type="PANTHER" id="PTHR43226:SF8">
    <property type="entry name" value="XAA-PRO DIPEPTIDASE"/>
    <property type="match status" value="1"/>
</dbReference>
<reference evidence="9" key="1">
    <citation type="submission" date="2021-02" db="EMBL/GenBank/DDBJ databases">
        <title>PHA producing bacteria isolated from coastal sediment in Guangdong, Shenzhen.</title>
        <authorList>
            <person name="Zheng W."/>
            <person name="Yu S."/>
            <person name="Huang Y."/>
        </authorList>
    </citation>
    <scope>NUCLEOTIDE SEQUENCE</scope>
    <source>
        <strain evidence="9">TN14-10</strain>
    </source>
</reference>
<evidence type="ECO:0000259" key="8">
    <source>
        <dbReference type="Pfam" id="PF21216"/>
    </source>
</evidence>
<proteinExistence type="predicted"/>
<dbReference type="NCBIfam" id="NF010133">
    <property type="entry name" value="PRK13607.1"/>
    <property type="match status" value="1"/>
</dbReference>
<keyword evidence="9" id="KW-0224">Dipeptidase</keyword>
<dbReference type="GO" id="GO:0102009">
    <property type="term" value="F:proline dipeptidase activity"/>
    <property type="evidence" value="ECO:0007669"/>
    <property type="project" value="UniProtKB-EC"/>
</dbReference>
<organism evidence="9 10">
    <name type="scientific">Parahaliea mediterranea</name>
    <dbReference type="NCBI Taxonomy" id="651086"/>
    <lineage>
        <taxon>Bacteria</taxon>
        <taxon>Pseudomonadati</taxon>
        <taxon>Pseudomonadota</taxon>
        <taxon>Gammaproteobacteria</taxon>
        <taxon>Cellvibrionales</taxon>
        <taxon>Halieaceae</taxon>
        <taxon>Parahaliea</taxon>
    </lineage>
</organism>
<feature type="domain" description="Peptidase M24" evidence="7">
    <location>
        <begin position="162"/>
        <end position="421"/>
    </location>
</feature>
<keyword evidence="10" id="KW-1185">Reference proteome</keyword>
<dbReference type="InterPro" id="IPR048819">
    <property type="entry name" value="PepQ_N"/>
</dbReference>
<dbReference type="InterPro" id="IPR029149">
    <property type="entry name" value="Creatin/AminoP/Spt16_N"/>
</dbReference>
<accession>A0A939IJT8</accession>
<evidence type="ECO:0000256" key="2">
    <source>
        <dbReference type="ARBA" id="ARBA00022670"/>
    </source>
</evidence>
<protein>
    <submittedName>
        <fullName evidence="9">Xaa-Pro dipeptidase</fullName>
        <ecNumber evidence="9">3.4.13.9</ecNumber>
    </submittedName>
</protein>
<dbReference type="Proteomes" id="UP000664303">
    <property type="component" value="Unassembled WGS sequence"/>
</dbReference>
<dbReference type="Pfam" id="PF00557">
    <property type="entry name" value="Peptidase_M24"/>
    <property type="match status" value="1"/>
</dbReference>
<dbReference type="EC" id="3.4.13.9" evidence="9"/>
<dbReference type="SUPFAM" id="SSF55920">
    <property type="entry name" value="Creatinase/aminopeptidase"/>
    <property type="match status" value="1"/>
</dbReference>
<keyword evidence="4 9" id="KW-0378">Hydrolase</keyword>
<keyword evidence="6" id="KW-0464">Manganese</keyword>
<evidence type="ECO:0000256" key="6">
    <source>
        <dbReference type="ARBA" id="ARBA00023211"/>
    </source>
</evidence>
<dbReference type="GO" id="GO:0005829">
    <property type="term" value="C:cytosol"/>
    <property type="evidence" value="ECO:0007669"/>
    <property type="project" value="TreeGrafter"/>
</dbReference>
<keyword evidence="2" id="KW-0645">Protease</keyword>
<dbReference type="AlphaFoldDB" id="A0A939IJT8"/>
<dbReference type="RefSeq" id="WP_206560074.1">
    <property type="nucleotide sequence ID" value="NZ_JAFKCZ010000005.1"/>
</dbReference>
<dbReference type="Gene3D" id="3.90.230.10">
    <property type="entry name" value="Creatinase/methionine aminopeptidase superfamily"/>
    <property type="match status" value="1"/>
</dbReference>
<evidence type="ECO:0000259" key="7">
    <source>
        <dbReference type="Pfam" id="PF00557"/>
    </source>
</evidence>
<evidence type="ECO:0000256" key="3">
    <source>
        <dbReference type="ARBA" id="ARBA00022723"/>
    </source>
</evidence>
<dbReference type="EMBL" id="JAFKCZ010000005">
    <property type="protein sequence ID" value="MBN7796636.1"/>
    <property type="molecule type" value="Genomic_DNA"/>
</dbReference>
<dbReference type="Gene3D" id="3.40.350.10">
    <property type="entry name" value="Creatinase/prolidase N-terminal domain"/>
    <property type="match status" value="1"/>
</dbReference>
<keyword evidence="5" id="KW-0482">Metalloprotease</keyword>
<feature type="domain" description="Xaa-Pro dipeptidase N-terminal" evidence="8">
    <location>
        <begin position="3"/>
        <end position="151"/>
    </location>
</feature>
<keyword evidence="3" id="KW-0479">Metal-binding</keyword>
<evidence type="ECO:0000256" key="5">
    <source>
        <dbReference type="ARBA" id="ARBA00023049"/>
    </source>
</evidence>
<comment type="caution">
    <text evidence="9">The sequence shown here is derived from an EMBL/GenBank/DDBJ whole genome shotgun (WGS) entry which is preliminary data.</text>
</comment>
<comment type="cofactor">
    <cofactor evidence="1">
        <name>Mn(2+)</name>
        <dbReference type="ChEBI" id="CHEBI:29035"/>
    </cofactor>
</comment>
<name>A0A939IJT8_9GAMM</name>
<gene>
    <name evidence="9" type="primary">pepQ</name>
    <name evidence="9" type="ORF">JYP50_08540</name>
</gene>
<evidence type="ECO:0000256" key="1">
    <source>
        <dbReference type="ARBA" id="ARBA00001936"/>
    </source>
</evidence>
<evidence type="ECO:0000256" key="4">
    <source>
        <dbReference type="ARBA" id="ARBA00022801"/>
    </source>
</evidence>
<dbReference type="Pfam" id="PF21216">
    <property type="entry name" value="PepQ_N"/>
    <property type="match status" value="1"/>
</dbReference>
<dbReference type="InterPro" id="IPR036005">
    <property type="entry name" value="Creatinase/aminopeptidase-like"/>
</dbReference>
<dbReference type="InterPro" id="IPR000994">
    <property type="entry name" value="Pept_M24"/>
</dbReference>
<evidence type="ECO:0000313" key="10">
    <source>
        <dbReference type="Proteomes" id="UP000664303"/>
    </source>
</evidence>
<dbReference type="InterPro" id="IPR052433">
    <property type="entry name" value="X-Pro_dipept-like"/>
</dbReference>
<dbReference type="GO" id="GO:0008237">
    <property type="term" value="F:metallopeptidase activity"/>
    <property type="evidence" value="ECO:0007669"/>
    <property type="project" value="UniProtKB-KW"/>
</dbReference>
<evidence type="ECO:0000313" key="9">
    <source>
        <dbReference type="EMBL" id="MBN7796636.1"/>
    </source>
</evidence>